<evidence type="ECO:0000313" key="8">
    <source>
        <dbReference type="Proteomes" id="UP000683310"/>
    </source>
</evidence>
<reference evidence="7 8" key="1">
    <citation type="submission" date="2021-04" db="EMBL/GenBank/DDBJ databases">
        <title>Nocardia tengchongensis.</title>
        <authorList>
            <person name="Zhuang k."/>
            <person name="Ran Y."/>
            <person name="Li W."/>
        </authorList>
    </citation>
    <scope>NUCLEOTIDE SEQUENCE [LARGE SCALE GENOMIC DNA]</scope>
    <source>
        <strain evidence="7 8">CFH S0057</strain>
    </source>
</reference>
<dbReference type="Proteomes" id="UP000683310">
    <property type="component" value="Chromosome"/>
</dbReference>
<accession>A0ABX8CSP3</accession>
<keyword evidence="4 6" id="KW-0378">Hydrolase</keyword>
<evidence type="ECO:0000256" key="6">
    <source>
        <dbReference type="RuleBase" id="RU364068"/>
    </source>
</evidence>
<evidence type="ECO:0000256" key="1">
    <source>
        <dbReference type="ARBA" id="ARBA00001033"/>
    </source>
</evidence>
<dbReference type="EMBL" id="CP074371">
    <property type="protein sequence ID" value="QVI22922.1"/>
    <property type="molecule type" value="Genomic_DNA"/>
</dbReference>
<dbReference type="PANTHER" id="PTHR20854">
    <property type="entry name" value="INOSITOL MONOPHOSPHATASE"/>
    <property type="match status" value="1"/>
</dbReference>
<name>A0ABX8CSP3_9NOCA</name>
<dbReference type="Pfam" id="PF00459">
    <property type="entry name" value="Inositol_P"/>
    <property type="match status" value="1"/>
</dbReference>
<dbReference type="InterPro" id="IPR000760">
    <property type="entry name" value="Inositol_monophosphatase-like"/>
</dbReference>
<dbReference type="InterPro" id="IPR033942">
    <property type="entry name" value="IMPase"/>
</dbReference>
<dbReference type="PRINTS" id="PR00377">
    <property type="entry name" value="IMPHPHTASES"/>
</dbReference>
<evidence type="ECO:0000256" key="3">
    <source>
        <dbReference type="ARBA" id="ARBA00022723"/>
    </source>
</evidence>
<proteinExistence type="inferred from homology"/>
<evidence type="ECO:0000256" key="4">
    <source>
        <dbReference type="ARBA" id="ARBA00022801"/>
    </source>
</evidence>
<dbReference type="PROSITE" id="PS00629">
    <property type="entry name" value="IMP_1"/>
    <property type="match status" value="1"/>
</dbReference>
<comment type="cofactor">
    <cofactor evidence="2 6">
        <name>Mg(2+)</name>
        <dbReference type="ChEBI" id="CHEBI:18420"/>
    </cofactor>
</comment>
<dbReference type="InterPro" id="IPR020583">
    <property type="entry name" value="Inositol_monoP_metal-BS"/>
</dbReference>
<evidence type="ECO:0000256" key="2">
    <source>
        <dbReference type="ARBA" id="ARBA00001946"/>
    </source>
</evidence>
<comment type="catalytic activity">
    <reaction evidence="1 6">
        <text>a myo-inositol phosphate + H2O = myo-inositol + phosphate</text>
        <dbReference type="Rhea" id="RHEA:24056"/>
        <dbReference type="ChEBI" id="CHEBI:15377"/>
        <dbReference type="ChEBI" id="CHEBI:17268"/>
        <dbReference type="ChEBI" id="CHEBI:43474"/>
        <dbReference type="ChEBI" id="CHEBI:84139"/>
        <dbReference type="EC" id="3.1.3.25"/>
    </reaction>
</comment>
<dbReference type="Gene3D" id="3.30.540.10">
    <property type="entry name" value="Fructose-1,6-Bisphosphatase, subunit A, domain 1"/>
    <property type="match status" value="1"/>
</dbReference>
<dbReference type="Gene3D" id="3.40.190.80">
    <property type="match status" value="1"/>
</dbReference>
<comment type="similarity">
    <text evidence="6">Belongs to the inositol monophosphatase superfamily.</text>
</comment>
<evidence type="ECO:0000313" key="7">
    <source>
        <dbReference type="EMBL" id="QVI22922.1"/>
    </source>
</evidence>
<gene>
    <name evidence="7" type="ORF">KHQ06_08140</name>
</gene>
<keyword evidence="8" id="KW-1185">Reference proteome</keyword>
<dbReference type="PANTHER" id="PTHR20854:SF4">
    <property type="entry name" value="INOSITOL-1-MONOPHOSPHATASE-RELATED"/>
    <property type="match status" value="1"/>
</dbReference>
<dbReference type="CDD" id="cd01639">
    <property type="entry name" value="IMPase"/>
    <property type="match status" value="1"/>
</dbReference>
<dbReference type="SUPFAM" id="SSF56655">
    <property type="entry name" value="Carbohydrate phosphatase"/>
    <property type="match status" value="1"/>
</dbReference>
<evidence type="ECO:0000256" key="5">
    <source>
        <dbReference type="ARBA" id="ARBA00022842"/>
    </source>
</evidence>
<organism evidence="7 8">
    <name type="scientific">Nocardia tengchongensis</name>
    <dbReference type="NCBI Taxonomy" id="2055889"/>
    <lineage>
        <taxon>Bacteria</taxon>
        <taxon>Bacillati</taxon>
        <taxon>Actinomycetota</taxon>
        <taxon>Actinomycetes</taxon>
        <taxon>Mycobacteriales</taxon>
        <taxon>Nocardiaceae</taxon>
        <taxon>Nocardia</taxon>
    </lineage>
</organism>
<keyword evidence="5 6" id="KW-0460">Magnesium</keyword>
<protein>
    <recommendedName>
        <fullName evidence="6">Inositol-1-monophosphatase</fullName>
        <ecNumber evidence="6">3.1.3.25</ecNumber>
    </recommendedName>
</protein>
<keyword evidence="3 6" id="KW-0479">Metal-binding</keyword>
<dbReference type="EC" id="3.1.3.25" evidence="6"/>
<sequence>MNDLEGLLEVARAAAAEGSRLLSTTGPGGVRAKGDRDFVTDLDVRIQSSVREYLGRVAPEIGFLGEELEPDEQEHDAPEYRWVLDPIDGTSNFIHGIPLCAVSLALAQNDVPILGVIAAPFLSLEYYASAGHGAFCNDHRIKTSHTQSVSNAIVSIGDYAVGDNAPAKNRQRLALTTALAAEVERVRMFGSAAIDLAWVAEGRTDACILLSNKPWDMSAGVVIARESGALVTDSDGRRHDVGSAHTVAAAPGIASALLDLVGTTLASVQG</sequence>